<evidence type="ECO:0000259" key="3">
    <source>
        <dbReference type="Pfam" id="PF01471"/>
    </source>
</evidence>
<reference evidence="4 5" key="1">
    <citation type="journal article" date="2016" name="Nat. Commun.">
        <title>Thousands of microbial genomes shed light on interconnected biogeochemical processes in an aquifer system.</title>
        <authorList>
            <person name="Anantharaman K."/>
            <person name="Brown C.T."/>
            <person name="Hug L.A."/>
            <person name="Sharon I."/>
            <person name="Castelle C.J."/>
            <person name="Probst A.J."/>
            <person name="Thomas B.C."/>
            <person name="Singh A."/>
            <person name="Wilkins M.J."/>
            <person name="Karaoz U."/>
            <person name="Brodie E.L."/>
            <person name="Williams K.H."/>
            <person name="Hubbard S.S."/>
            <person name="Banfield J.F."/>
        </authorList>
    </citation>
    <scope>NUCLEOTIDE SEQUENCE [LARGE SCALE GENOMIC DNA]</scope>
</reference>
<proteinExistence type="predicted"/>
<feature type="signal peptide" evidence="2">
    <location>
        <begin position="1"/>
        <end position="25"/>
    </location>
</feature>
<feature type="chain" id="PRO_5009518210" description="Peptidoglycan binding-like domain-containing protein" evidence="2">
    <location>
        <begin position="26"/>
        <end position="1160"/>
    </location>
</feature>
<sequence>MSYITKGKAVLFLSLALALAVTVWASPAGAVTIDELLAQIAQLQAQLLQLQGGAGAGAGATACSFTRSLYLGVSGADVKCLQQYLNGAGYTVAATGVGSAGNETMYYGGLTKAAVAKWQAANGVAPAVGYFGSISQAKYSAVAGTTGGTTGGGVVTPPAAGGLSVGLASDTPAARTIVAGAANMSFGKWSFTAGSGEVTVTTMKFTRSGISSDAELGSGYLYDADSGEYIAQYTGLGSGVLSFTNSSGLFKVAAGATKRVELRVDVASGASNNHTMAWGLNAAADVVSNATSVSGTFPSSSNAMTFVTVTDPTIATLTRVVITTGSSVNAGTTGYLAGSFTLASAGSAVLLDRIVLTQNGSLLSATDLANIKLVTTGGQQLGQVLPALGSDGKGTFVMSPAYEVPAGQTIQVNVYADVLGGVNRTLILNVLNLRDIHARDKTYNVGVNVSGTITMTTTTIAAGTLTITLNPSSPTGNIALGQTNLTVAKFKVTSYGEQVKVLYVPFRIVMTGAADDMTTEIDNIYLVDDAGNQIGSTITAPSANTDTTGTWDDTETTNPDATFGTSSSNLNYLIPANTTRVWSLRLDLLTTSTATDLAANLQAGTDNYQGQISLVSTGDTTAVTANTLTIASNVFQVKQNTAVGAGNLVKGQSGARIGSFVMSASSAEGINVSTLTLTSSTTFPFANLMVKINGVQFGDIKGSTAASTAYTFSGSSPALIAAGSSITVDVYADILSTATNVGSYWYIDVQGASAVGATTATSQTLKNTAGTTISSSVVVKGQNYTINVTGGTLTITVDSASPAAYQSVMGKTSQTLGIFRFAGSSVSDTNITDLTVFNISTSTGDPTNAKSNFSNLQWYKGGVAVAPVIISGTASTENALNSLVTYGYKYAFHFTSPIVVPQNGNASLELRGDVADFASGGAQSNSTNNFRIESPADVTALSSGGSLAVGVSGPDHTSGIQAATITVLRTKLTVTAPTGLVTTTNHPRSADDVIAYFDFTADPANSVIINTVSLKRAGATLPTLTIILIDADTGSAWGSTPAAGQIIADPDSVFEADVSTSGTSTVIFRPAYTLSSGATKRVKVKADTSTLTATSGSTNGSVLQLYLGNTTKGEATTPSGVISCEHPDSLCNALGWNDGTSGSINLEAKGLPIYAPSIGY</sequence>
<keyword evidence="2" id="KW-0732">Signal</keyword>
<evidence type="ECO:0000313" key="4">
    <source>
        <dbReference type="EMBL" id="OGD40506.1"/>
    </source>
</evidence>
<dbReference type="Proteomes" id="UP000177197">
    <property type="component" value="Unassembled WGS sequence"/>
</dbReference>
<dbReference type="InterPro" id="IPR036365">
    <property type="entry name" value="PGBD-like_sf"/>
</dbReference>
<dbReference type="InterPro" id="IPR036366">
    <property type="entry name" value="PGBDSf"/>
</dbReference>
<dbReference type="InterPro" id="IPR002477">
    <property type="entry name" value="Peptidoglycan-bd-like"/>
</dbReference>
<dbReference type="Gene3D" id="1.10.101.10">
    <property type="entry name" value="PGBD-like superfamily/PGBD"/>
    <property type="match status" value="1"/>
</dbReference>
<evidence type="ECO:0000313" key="5">
    <source>
        <dbReference type="Proteomes" id="UP000177197"/>
    </source>
</evidence>
<gene>
    <name evidence="4" type="ORF">A3I30_00880</name>
</gene>
<evidence type="ECO:0000256" key="1">
    <source>
        <dbReference type="SAM" id="MobiDB-lite"/>
    </source>
</evidence>
<dbReference type="Pfam" id="PF01471">
    <property type="entry name" value="PG_binding_1"/>
    <property type="match status" value="1"/>
</dbReference>
<organism evidence="4 5">
    <name type="scientific">Candidatus Azambacteria bacterium RIFCSPLOWO2_02_FULL_44_14</name>
    <dbReference type="NCBI Taxonomy" id="1797306"/>
    <lineage>
        <taxon>Bacteria</taxon>
        <taxon>Candidatus Azamiibacteriota</taxon>
    </lineage>
</organism>
<evidence type="ECO:0000256" key="2">
    <source>
        <dbReference type="SAM" id="SignalP"/>
    </source>
</evidence>
<feature type="region of interest" description="Disordered" evidence="1">
    <location>
        <begin position="537"/>
        <end position="559"/>
    </location>
</feature>
<dbReference type="SUPFAM" id="SSF47090">
    <property type="entry name" value="PGBD-like"/>
    <property type="match status" value="1"/>
</dbReference>
<feature type="domain" description="Peptidoglycan binding-like" evidence="3">
    <location>
        <begin position="74"/>
        <end position="125"/>
    </location>
</feature>
<dbReference type="EMBL" id="MEYV01000007">
    <property type="protein sequence ID" value="OGD40506.1"/>
    <property type="molecule type" value="Genomic_DNA"/>
</dbReference>
<protein>
    <recommendedName>
        <fullName evidence="3">Peptidoglycan binding-like domain-containing protein</fullName>
    </recommendedName>
</protein>
<name>A0A1F5CCC7_9BACT</name>
<comment type="caution">
    <text evidence="4">The sequence shown here is derived from an EMBL/GenBank/DDBJ whole genome shotgun (WGS) entry which is preliminary data.</text>
</comment>
<accession>A0A1F5CCC7</accession>
<dbReference type="AlphaFoldDB" id="A0A1F5CCC7"/>